<organism evidence="2 3">
    <name type="scientific">Pseudoalteromonas luteoviolacea</name>
    <dbReference type="NCBI Taxonomy" id="43657"/>
    <lineage>
        <taxon>Bacteria</taxon>
        <taxon>Pseudomonadati</taxon>
        <taxon>Pseudomonadota</taxon>
        <taxon>Gammaproteobacteria</taxon>
        <taxon>Alteromonadales</taxon>
        <taxon>Pseudoalteromonadaceae</taxon>
        <taxon>Pseudoalteromonas</taxon>
    </lineage>
</organism>
<dbReference type="AlphaFoldDB" id="A0A0C1MVA1"/>
<dbReference type="Proteomes" id="UP000031327">
    <property type="component" value="Unassembled WGS sequence"/>
</dbReference>
<proteinExistence type="predicted"/>
<evidence type="ECO:0000313" key="2">
    <source>
        <dbReference type="EMBL" id="KID58868.1"/>
    </source>
</evidence>
<feature type="transmembrane region" description="Helical" evidence="1">
    <location>
        <begin position="67"/>
        <end position="86"/>
    </location>
</feature>
<keyword evidence="1" id="KW-0812">Transmembrane</keyword>
<name>A0A0C1MVA1_9GAMM</name>
<evidence type="ECO:0000313" key="3">
    <source>
        <dbReference type="Proteomes" id="UP000031327"/>
    </source>
</evidence>
<reference evidence="2 3" key="1">
    <citation type="submission" date="2014-12" db="EMBL/GenBank/DDBJ databases">
        <title>Draft Genome Sequence of Pseudoalteromonas luteoviolacea HI1.</title>
        <authorList>
            <person name="Asahina A.Y."/>
            <person name="Hadfield M.G."/>
        </authorList>
    </citation>
    <scope>NUCLEOTIDE SEQUENCE [LARGE SCALE GENOMIC DNA]</scope>
    <source>
        <strain evidence="2 3">HI1</strain>
    </source>
</reference>
<dbReference type="OrthoDB" id="6400547at2"/>
<keyword evidence="1" id="KW-0472">Membrane</keyword>
<comment type="caution">
    <text evidence="2">The sequence shown here is derived from an EMBL/GenBank/DDBJ whole genome shotgun (WGS) entry which is preliminary data.</text>
</comment>
<dbReference type="RefSeq" id="WP_039608037.1">
    <property type="nucleotide sequence ID" value="NZ_JWIC01000003.1"/>
</dbReference>
<evidence type="ECO:0000256" key="1">
    <source>
        <dbReference type="SAM" id="Phobius"/>
    </source>
</evidence>
<feature type="transmembrane region" description="Helical" evidence="1">
    <location>
        <begin position="92"/>
        <end position="110"/>
    </location>
</feature>
<accession>A0A0C1MVA1</accession>
<gene>
    <name evidence="2" type="ORF">JF50_03205</name>
</gene>
<keyword evidence="1" id="KW-1133">Transmembrane helix</keyword>
<dbReference type="EMBL" id="JWIC01000003">
    <property type="protein sequence ID" value="KID58868.1"/>
    <property type="molecule type" value="Genomic_DNA"/>
</dbReference>
<protein>
    <submittedName>
        <fullName evidence="2">Uncharacterized protein</fullName>
    </submittedName>
</protein>
<sequence>MTDKKDVQIVDPTAHSTVVENGEPVEIQALSKLFEGVVTPIAKGQEIAATEATKRAEIQAKLIGKGLNYFFGVAFFILLIAFVALFFDKDGLAEKIILSVITFIGGLGLGKSLPKNS</sequence>